<evidence type="ECO:0008006" key="3">
    <source>
        <dbReference type="Google" id="ProtNLM"/>
    </source>
</evidence>
<proteinExistence type="predicted"/>
<gene>
    <name evidence="1" type="ORF">BHC46_02580</name>
</gene>
<dbReference type="AlphaFoldDB" id="A0A2N9XLD8"/>
<dbReference type="Proteomes" id="UP000229970">
    <property type="component" value="Unassembled WGS sequence"/>
</dbReference>
<comment type="caution">
    <text evidence="1">The sequence shown here is derived from an EMBL/GenBank/DDBJ whole genome shotgun (WGS) entry which is preliminary data.</text>
</comment>
<evidence type="ECO:0000313" key="1">
    <source>
        <dbReference type="EMBL" id="PIT49143.1"/>
    </source>
</evidence>
<dbReference type="Pfam" id="PF11041">
    <property type="entry name" value="Phage_Wedge1"/>
    <property type="match status" value="1"/>
</dbReference>
<name>A0A2N9XLD8_9NEIS</name>
<reference evidence="1 2" key="1">
    <citation type="journal article" date="2017" name="MBio">
        <title>Type VI secretion-mediated competition in the bee gut microbiome.</title>
        <authorList>
            <person name="Steele M.I."/>
            <person name="Kwong W.K."/>
            <person name="Powell J.E."/>
            <person name="Whiteley M."/>
            <person name="Moran N.A."/>
        </authorList>
    </citation>
    <scope>NUCLEOTIDE SEQUENCE [LARGE SCALE GENOMIC DNA]</scope>
    <source>
        <strain evidence="1 2">Ruf1-X</strain>
    </source>
</reference>
<protein>
    <recommendedName>
        <fullName evidence="3">DUF2612 domain-containing protein</fullName>
    </recommendedName>
</protein>
<organism evidence="1 2">
    <name type="scientific">Snodgrassella alvi</name>
    <dbReference type="NCBI Taxonomy" id="1196083"/>
    <lineage>
        <taxon>Bacteria</taxon>
        <taxon>Pseudomonadati</taxon>
        <taxon>Pseudomonadota</taxon>
        <taxon>Betaproteobacteria</taxon>
        <taxon>Neisseriales</taxon>
        <taxon>Neisseriaceae</taxon>
        <taxon>Snodgrassella</taxon>
    </lineage>
</organism>
<evidence type="ECO:0000313" key="2">
    <source>
        <dbReference type="Proteomes" id="UP000229970"/>
    </source>
</evidence>
<dbReference type="EMBL" id="MEIP01000011">
    <property type="protein sequence ID" value="PIT49143.1"/>
    <property type="molecule type" value="Genomic_DNA"/>
</dbReference>
<dbReference type="InterPro" id="IPR021283">
    <property type="entry name" value="Phage_Wedge1"/>
</dbReference>
<accession>A0A2N9XLD8</accession>
<sequence>MKNIQDTLMSQHANSPIICNLIASINDCIDPAKSIADFYKLAFNIKTAQGFGLDIWGRIVGVNRNISIPPDDVEAFGFKTSPQSFQPFNSQPFSSAGARFSAYRLSDERFRTLIMIKAAANILNATAPNINKYLRLVFPDKRVYFLIIGHMKGRYFFEFIPNKFERHIIYNLGLLPRPSGVLIDYRESPPTGIFGFSGTGFQPFNQGSFA</sequence>